<evidence type="ECO:0000313" key="1">
    <source>
        <dbReference type="EMBL" id="EIE83036.1"/>
    </source>
</evidence>
<reference evidence="1 2" key="1">
    <citation type="journal article" date="2009" name="PLoS Genet.">
        <title>Genomic analysis of the basal lineage fungus Rhizopus oryzae reveals a whole-genome duplication.</title>
        <authorList>
            <person name="Ma L.-J."/>
            <person name="Ibrahim A.S."/>
            <person name="Skory C."/>
            <person name="Grabherr M.G."/>
            <person name="Burger G."/>
            <person name="Butler M."/>
            <person name="Elias M."/>
            <person name="Idnurm A."/>
            <person name="Lang B.F."/>
            <person name="Sone T."/>
            <person name="Abe A."/>
            <person name="Calvo S.E."/>
            <person name="Corrochano L.M."/>
            <person name="Engels R."/>
            <person name="Fu J."/>
            <person name="Hansberg W."/>
            <person name="Kim J.-M."/>
            <person name="Kodira C.D."/>
            <person name="Koehrsen M.J."/>
            <person name="Liu B."/>
            <person name="Miranda-Saavedra D."/>
            <person name="O'Leary S."/>
            <person name="Ortiz-Castellanos L."/>
            <person name="Poulter R."/>
            <person name="Rodriguez-Romero J."/>
            <person name="Ruiz-Herrera J."/>
            <person name="Shen Y.-Q."/>
            <person name="Zeng Q."/>
            <person name="Galagan J."/>
            <person name="Birren B.W."/>
            <person name="Cuomo C.A."/>
            <person name="Wickes B.L."/>
        </authorList>
    </citation>
    <scope>NUCLEOTIDE SEQUENCE [LARGE SCALE GENOMIC DNA]</scope>
    <source>
        <strain evidence="2">RA 99-880 / ATCC MYA-4621 / FGSC 9543 / NRRL 43880</strain>
    </source>
</reference>
<dbReference type="AlphaFoldDB" id="I1C3K6"/>
<organism evidence="1 2">
    <name type="scientific">Rhizopus delemar (strain RA 99-880 / ATCC MYA-4621 / FGSC 9543 / NRRL 43880)</name>
    <name type="common">Mucormycosis agent</name>
    <name type="synonym">Rhizopus arrhizus var. delemar</name>
    <dbReference type="NCBI Taxonomy" id="246409"/>
    <lineage>
        <taxon>Eukaryota</taxon>
        <taxon>Fungi</taxon>
        <taxon>Fungi incertae sedis</taxon>
        <taxon>Mucoromycota</taxon>
        <taxon>Mucoromycotina</taxon>
        <taxon>Mucoromycetes</taxon>
        <taxon>Mucorales</taxon>
        <taxon>Mucorineae</taxon>
        <taxon>Rhizopodaceae</taxon>
        <taxon>Rhizopus</taxon>
    </lineage>
</organism>
<gene>
    <name evidence="1" type="ORF">RO3G_07741</name>
</gene>
<name>I1C3K6_RHIO9</name>
<dbReference type="GeneID" id="93614712"/>
<dbReference type="RefSeq" id="XP_067518432.1">
    <property type="nucleotide sequence ID" value="XM_067662331.1"/>
</dbReference>
<dbReference type="VEuPathDB" id="FungiDB:RO3G_07741"/>
<protein>
    <submittedName>
        <fullName evidence="1">Uncharacterized protein</fullName>
    </submittedName>
</protein>
<keyword evidence="2" id="KW-1185">Reference proteome</keyword>
<dbReference type="EMBL" id="CH476736">
    <property type="protein sequence ID" value="EIE83036.1"/>
    <property type="molecule type" value="Genomic_DNA"/>
</dbReference>
<sequence>MAMLYPDIPNEDYNKVKKALIEKQIIMKAL</sequence>
<evidence type="ECO:0000313" key="2">
    <source>
        <dbReference type="Proteomes" id="UP000009138"/>
    </source>
</evidence>
<dbReference type="Proteomes" id="UP000009138">
    <property type="component" value="Unassembled WGS sequence"/>
</dbReference>
<proteinExistence type="predicted"/>
<dbReference type="InParanoid" id="I1C3K6"/>
<accession>I1C3K6</accession>